<reference evidence="1" key="1">
    <citation type="journal article" date="2023" name="Mol. Ecol. Resour.">
        <title>Chromosome-level genome assembly of a triploid poplar Populus alba 'Berolinensis'.</title>
        <authorList>
            <person name="Chen S."/>
            <person name="Yu Y."/>
            <person name="Wang X."/>
            <person name="Wang S."/>
            <person name="Zhang T."/>
            <person name="Zhou Y."/>
            <person name="He R."/>
            <person name="Meng N."/>
            <person name="Wang Y."/>
            <person name="Liu W."/>
            <person name="Liu Z."/>
            <person name="Liu J."/>
            <person name="Guo Q."/>
            <person name="Huang H."/>
            <person name="Sederoff R.R."/>
            <person name="Wang G."/>
            <person name="Qu G."/>
            <person name="Chen S."/>
        </authorList>
    </citation>
    <scope>NUCLEOTIDE SEQUENCE</scope>
    <source>
        <strain evidence="1">SC-2020</strain>
    </source>
</reference>
<dbReference type="AlphaFoldDB" id="A0AAD6VXM3"/>
<name>A0AAD6VXM3_9ROSI</name>
<accession>A0AAD6VXM3</accession>
<dbReference type="EMBL" id="JAQIZT010000007">
    <property type="protein sequence ID" value="KAJ6991189.1"/>
    <property type="molecule type" value="Genomic_DNA"/>
</dbReference>
<gene>
    <name evidence="1" type="ORF">NC653_019403</name>
</gene>
<evidence type="ECO:0000313" key="1">
    <source>
        <dbReference type="EMBL" id="KAJ6991189.1"/>
    </source>
</evidence>
<sequence>METRSKEEMMFLDDSGLYIEKKITINLLEVSESSSRLILQVEFWTKVDEAENVTVLNSVPSLMIVSSGFLGAKITARPRDTTAARGS</sequence>
<dbReference type="Proteomes" id="UP001164929">
    <property type="component" value="Chromosome 7"/>
</dbReference>
<keyword evidence="2" id="KW-1185">Reference proteome</keyword>
<protein>
    <submittedName>
        <fullName evidence="1">Uncharacterized protein</fullName>
    </submittedName>
</protein>
<proteinExistence type="predicted"/>
<organism evidence="1 2">
    <name type="scientific">Populus alba x Populus x berolinensis</name>
    <dbReference type="NCBI Taxonomy" id="444605"/>
    <lineage>
        <taxon>Eukaryota</taxon>
        <taxon>Viridiplantae</taxon>
        <taxon>Streptophyta</taxon>
        <taxon>Embryophyta</taxon>
        <taxon>Tracheophyta</taxon>
        <taxon>Spermatophyta</taxon>
        <taxon>Magnoliopsida</taxon>
        <taxon>eudicotyledons</taxon>
        <taxon>Gunneridae</taxon>
        <taxon>Pentapetalae</taxon>
        <taxon>rosids</taxon>
        <taxon>fabids</taxon>
        <taxon>Malpighiales</taxon>
        <taxon>Salicaceae</taxon>
        <taxon>Saliceae</taxon>
        <taxon>Populus</taxon>
    </lineage>
</organism>
<comment type="caution">
    <text evidence="1">The sequence shown here is derived from an EMBL/GenBank/DDBJ whole genome shotgun (WGS) entry which is preliminary data.</text>
</comment>
<evidence type="ECO:0000313" key="2">
    <source>
        <dbReference type="Proteomes" id="UP001164929"/>
    </source>
</evidence>